<dbReference type="Pfam" id="PF23338">
    <property type="entry name" value="PTHB1_hp"/>
    <property type="match status" value="1"/>
</dbReference>
<dbReference type="GO" id="GO:0016020">
    <property type="term" value="C:membrane"/>
    <property type="evidence" value="ECO:0007669"/>
    <property type="project" value="TreeGrafter"/>
</dbReference>
<gene>
    <name evidence="7" type="ORF">PBIL07802_LOCUS4312</name>
    <name evidence="8" type="ORF">PBIL07802_LOCUS4313</name>
</gene>
<feature type="domain" description="PTHB1 GAE" evidence="3">
    <location>
        <begin position="443"/>
        <end position="528"/>
    </location>
</feature>
<dbReference type="InterPro" id="IPR028073">
    <property type="entry name" value="PHTB1_N_dom"/>
</dbReference>
<reference evidence="8" key="1">
    <citation type="submission" date="2021-01" db="EMBL/GenBank/DDBJ databases">
        <authorList>
            <person name="Corre E."/>
            <person name="Pelletier E."/>
            <person name="Niang G."/>
            <person name="Scheremetjew M."/>
            <person name="Finn R."/>
            <person name="Kale V."/>
            <person name="Holt S."/>
            <person name="Cochrane G."/>
            <person name="Meng A."/>
            <person name="Brown T."/>
            <person name="Cohen L."/>
        </authorList>
    </citation>
    <scope>NUCLEOTIDE SEQUENCE</scope>
    <source>
        <strain evidence="8">NIES-2562</strain>
    </source>
</reference>
<dbReference type="Pfam" id="PF14728">
    <property type="entry name" value="PTHB1_GAE"/>
    <property type="match status" value="1"/>
</dbReference>
<dbReference type="EMBL" id="HBIB01006905">
    <property type="protein sequence ID" value="CAE0242149.1"/>
    <property type="molecule type" value="Transcribed_RNA"/>
</dbReference>
<evidence type="ECO:0000313" key="8">
    <source>
        <dbReference type="EMBL" id="CAE0242149.1"/>
    </source>
</evidence>
<dbReference type="Pfam" id="PF14727">
    <property type="entry name" value="PHTB1_N"/>
    <property type="match status" value="1"/>
</dbReference>
<dbReference type="InterPro" id="IPR055363">
    <property type="entry name" value="PTHB1_hp_dom"/>
</dbReference>
<evidence type="ECO:0008006" key="9">
    <source>
        <dbReference type="Google" id="ProtNLM"/>
    </source>
</evidence>
<evidence type="ECO:0000259" key="2">
    <source>
        <dbReference type="Pfam" id="PF14727"/>
    </source>
</evidence>
<evidence type="ECO:0000259" key="4">
    <source>
        <dbReference type="Pfam" id="PF23337"/>
    </source>
</evidence>
<feature type="domain" description="PTHB1 hairpin" evidence="5">
    <location>
        <begin position="647"/>
        <end position="748"/>
    </location>
</feature>
<dbReference type="InterPro" id="IPR028074">
    <property type="entry name" value="PHTB1_GAE_dom"/>
</dbReference>
<dbReference type="PANTHER" id="PTHR20991">
    <property type="entry name" value="PARATHYROID HORMONE-RESPONSIVE B1 GENE"/>
    <property type="match status" value="1"/>
</dbReference>
<dbReference type="PANTHER" id="PTHR20991:SF0">
    <property type="entry name" value="PROTEIN PTHB1"/>
    <property type="match status" value="1"/>
</dbReference>
<evidence type="ECO:0000259" key="3">
    <source>
        <dbReference type="Pfam" id="PF14728"/>
    </source>
</evidence>
<feature type="region of interest" description="Disordered" evidence="1">
    <location>
        <begin position="831"/>
        <end position="852"/>
    </location>
</feature>
<evidence type="ECO:0000259" key="5">
    <source>
        <dbReference type="Pfam" id="PF23338"/>
    </source>
</evidence>
<evidence type="ECO:0000259" key="6">
    <source>
        <dbReference type="Pfam" id="PF23339"/>
    </source>
</evidence>
<feature type="domain" description="PTHB1 N-terminal" evidence="2">
    <location>
        <begin position="1"/>
        <end position="368"/>
    </location>
</feature>
<dbReference type="AlphaFoldDB" id="A0A7S3CZT3"/>
<dbReference type="InterPro" id="IPR055364">
    <property type="entry name" value="PTHB1_CtH_dom"/>
</dbReference>
<sequence length="852" mass="95315">MSLFKAREWWSTRIQDEEVSMDSVVVGNVDNAEDGSDKIIVGSFTGVLRIFKPKSSEYKAENLMFEGDLSEPGKPQPILQLRLGYFSENPGLLALAVLNPRRLCVYMVHRVGEGSSAQGIHYNVRMSYSHELERTAHSMVSGFFGGSKEQGESICVQSMDGLLSFFERERATFTRFLANFLVPGPLCYVEENDSIVTFNAQLELESYKFHMLAASTSGEELKDDKGLTTVKKVKVDWNLNLGDTVFDIKMGKIMPDRSDPDILCLAERSFFLVSSTGQLLMQKRFEIEPSCMHIYPVPSNEGDVRHNFIIGMQNNVLMIYKNNMAVWSAGLKSCPVAVKTGSFGDLKGMLVSMEEDGHLNVSYLGTDPPAPNVEVVESKELNYEEMDNEHRKLLTVIREATAESKTEPSDRVTMRVQVAPSVDIENEEEEGTAHEWKFRSLQLKLFLSYGGRDEIEDLAVSFNCSSPFSFGQDSITMPHMRGGGSTTPVAVPLTLRLAEPILPSSRVISFTSSFVTKMSEPRTSTCSFRVPFRLVARAVQPIKQASSKVTIDTNREPTQIMEVFQDLVDGTTLAENSGGANVLSFQFNNGEDATILVSKAAGRYRIQGSSFPALWLVVEELAERLSQTFKNTLPGDEKFRISFEEGLPLPEYFELIDNHFSIRQRIDKLQKALEDRAHQYRAIQKRLLVRFKDRNPTPLNNLDGILGDTFTQIMEASRTIDKLESELTVASKQLECGTRLMNLLIKSKFGLDNSSYEVLESYLSPHVVDVQDQGWEETTDASMTYLLRTALARSGKDNAAIPSGNMQQMTDTTKLKKHITLVCDRLTKGGSLEKAEGRRGGEERPDNTKAKS</sequence>
<evidence type="ECO:0000256" key="1">
    <source>
        <dbReference type="SAM" id="MobiDB-lite"/>
    </source>
</evidence>
<feature type="domain" description="PTHB1 C-terminal helix bundle" evidence="6">
    <location>
        <begin position="751"/>
        <end position="826"/>
    </location>
</feature>
<dbReference type="Pfam" id="PF23339">
    <property type="entry name" value="PTHB1_CtH"/>
    <property type="match status" value="1"/>
</dbReference>
<feature type="domain" description="PTHB1 platform" evidence="4">
    <location>
        <begin position="531"/>
        <end position="644"/>
    </location>
</feature>
<dbReference type="InterPro" id="IPR055362">
    <property type="entry name" value="PTHB1_pf_dom"/>
</dbReference>
<dbReference type="GO" id="GO:0034464">
    <property type="term" value="C:BBSome"/>
    <property type="evidence" value="ECO:0007669"/>
    <property type="project" value="InterPro"/>
</dbReference>
<dbReference type="Pfam" id="PF23337">
    <property type="entry name" value="PTHB1_pf"/>
    <property type="match status" value="1"/>
</dbReference>
<name>A0A7S3CZT3_9EUKA</name>
<dbReference type="EMBL" id="HBIB01006903">
    <property type="protein sequence ID" value="CAE0242148.1"/>
    <property type="molecule type" value="Transcribed_RNA"/>
</dbReference>
<evidence type="ECO:0000313" key="7">
    <source>
        <dbReference type="EMBL" id="CAE0242148.1"/>
    </source>
</evidence>
<dbReference type="GO" id="GO:0060271">
    <property type="term" value="P:cilium assembly"/>
    <property type="evidence" value="ECO:0007669"/>
    <property type="project" value="TreeGrafter"/>
</dbReference>
<proteinExistence type="predicted"/>
<organism evidence="8">
    <name type="scientific">Palpitomonas bilix</name>
    <dbReference type="NCBI Taxonomy" id="652834"/>
    <lineage>
        <taxon>Eukaryota</taxon>
        <taxon>Eukaryota incertae sedis</taxon>
    </lineage>
</organism>
<accession>A0A7S3CZT3</accession>
<dbReference type="InterPro" id="IPR026511">
    <property type="entry name" value="PTHB1"/>
</dbReference>
<protein>
    <recommendedName>
        <fullName evidence="9">Bardet-Biedl syndrome 9</fullName>
    </recommendedName>
</protein>